<dbReference type="Proteomes" id="UP000814140">
    <property type="component" value="Unassembled WGS sequence"/>
</dbReference>
<sequence length="103" mass="11390">MTRSLASTQSGFAHTVMSSSQPRTPSSSPGVTVLGIVNMFSQVHSYRNIGSAFRVAAWPYLLRTCLVTACPPRSAPISVMLCTGMDRHRQLALWDPRLSRRLR</sequence>
<comment type="caution">
    <text evidence="1">The sequence shown here is derived from an EMBL/GenBank/DDBJ whole genome shotgun (WGS) entry which is preliminary data.</text>
</comment>
<evidence type="ECO:0000313" key="1">
    <source>
        <dbReference type="EMBL" id="KAI0056234.1"/>
    </source>
</evidence>
<keyword evidence="2" id="KW-1185">Reference proteome</keyword>
<protein>
    <submittedName>
        <fullName evidence="1">Uncharacterized protein</fullName>
    </submittedName>
</protein>
<gene>
    <name evidence="1" type="ORF">BV25DRAFT_1832465</name>
</gene>
<proteinExistence type="predicted"/>
<name>A0ACB8SIL4_9AGAM</name>
<accession>A0ACB8SIL4</accession>
<organism evidence="1 2">
    <name type="scientific">Artomyces pyxidatus</name>
    <dbReference type="NCBI Taxonomy" id="48021"/>
    <lineage>
        <taxon>Eukaryota</taxon>
        <taxon>Fungi</taxon>
        <taxon>Dikarya</taxon>
        <taxon>Basidiomycota</taxon>
        <taxon>Agaricomycotina</taxon>
        <taxon>Agaricomycetes</taxon>
        <taxon>Russulales</taxon>
        <taxon>Auriscalpiaceae</taxon>
        <taxon>Artomyces</taxon>
    </lineage>
</organism>
<reference evidence="1" key="2">
    <citation type="journal article" date="2022" name="New Phytol.">
        <title>Evolutionary transition to the ectomycorrhizal habit in the genomes of a hyperdiverse lineage of mushroom-forming fungi.</title>
        <authorList>
            <person name="Looney B."/>
            <person name="Miyauchi S."/>
            <person name="Morin E."/>
            <person name="Drula E."/>
            <person name="Courty P.E."/>
            <person name="Kohler A."/>
            <person name="Kuo A."/>
            <person name="LaButti K."/>
            <person name="Pangilinan J."/>
            <person name="Lipzen A."/>
            <person name="Riley R."/>
            <person name="Andreopoulos W."/>
            <person name="He G."/>
            <person name="Johnson J."/>
            <person name="Nolan M."/>
            <person name="Tritt A."/>
            <person name="Barry K.W."/>
            <person name="Grigoriev I.V."/>
            <person name="Nagy L.G."/>
            <person name="Hibbett D."/>
            <person name="Henrissat B."/>
            <person name="Matheny P.B."/>
            <person name="Labbe J."/>
            <person name="Martin F.M."/>
        </authorList>
    </citation>
    <scope>NUCLEOTIDE SEQUENCE</scope>
    <source>
        <strain evidence="1">HHB10654</strain>
    </source>
</reference>
<dbReference type="EMBL" id="MU277268">
    <property type="protein sequence ID" value="KAI0056234.1"/>
    <property type="molecule type" value="Genomic_DNA"/>
</dbReference>
<reference evidence="1" key="1">
    <citation type="submission" date="2021-03" db="EMBL/GenBank/DDBJ databases">
        <authorList>
            <consortium name="DOE Joint Genome Institute"/>
            <person name="Ahrendt S."/>
            <person name="Looney B.P."/>
            <person name="Miyauchi S."/>
            <person name="Morin E."/>
            <person name="Drula E."/>
            <person name="Courty P.E."/>
            <person name="Chicoki N."/>
            <person name="Fauchery L."/>
            <person name="Kohler A."/>
            <person name="Kuo A."/>
            <person name="Labutti K."/>
            <person name="Pangilinan J."/>
            <person name="Lipzen A."/>
            <person name="Riley R."/>
            <person name="Andreopoulos W."/>
            <person name="He G."/>
            <person name="Johnson J."/>
            <person name="Barry K.W."/>
            <person name="Grigoriev I.V."/>
            <person name="Nagy L."/>
            <person name="Hibbett D."/>
            <person name="Henrissat B."/>
            <person name="Matheny P.B."/>
            <person name="Labbe J."/>
            <person name="Martin F."/>
        </authorList>
    </citation>
    <scope>NUCLEOTIDE SEQUENCE</scope>
    <source>
        <strain evidence="1">HHB10654</strain>
    </source>
</reference>
<evidence type="ECO:0000313" key="2">
    <source>
        <dbReference type="Proteomes" id="UP000814140"/>
    </source>
</evidence>